<dbReference type="GO" id="GO:0005886">
    <property type="term" value="C:plasma membrane"/>
    <property type="evidence" value="ECO:0007669"/>
    <property type="project" value="UniProtKB-SubCell"/>
</dbReference>
<feature type="transmembrane region" description="Helical" evidence="8">
    <location>
        <begin position="388"/>
        <end position="411"/>
    </location>
</feature>
<accession>A0A1H2LA70</accession>
<feature type="transmembrane region" description="Helical" evidence="8">
    <location>
        <begin position="423"/>
        <end position="442"/>
    </location>
</feature>
<feature type="transmembrane region" description="Helical" evidence="8">
    <location>
        <begin position="260"/>
        <end position="286"/>
    </location>
</feature>
<proteinExistence type="predicted"/>
<dbReference type="PANTHER" id="PTHR47019:SF1">
    <property type="entry name" value="LIPID II FLIPPASE MURJ"/>
    <property type="match status" value="1"/>
</dbReference>
<feature type="transmembrane region" description="Helical" evidence="8">
    <location>
        <begin position="518"/>
        <end position="544"/>
    </location>
</feature>
<evidence type="ECO:0000256" key="1">
    <source>
        <dbReference type="ARBA" id="ARBA00004651"/>
    </source>
</evidence>
<keyword evidence="2" id="KW-1003">Cell membrane</keyword>
<keyword evidence="6 8" id="KW-1133">Transmembrane helix</keyword>
<feature type="transmembrane region" description="Helical" evidence="8">
    <location>
        <begin position="352"/>
        <end position="376"/>
    </location>
</feature>
<evidence type="ECO:0000256" key="2">
    <source>
        <dbReference type="ARBA" id="ARBA00022475"/>
    </source>
</evidence>
<gene>
    <name evidence="9" type="ORF">SAMN04489737_0229</name>
</gene>
<feature type="transmembrane region" description="Helical" evidence="8">
    <location>
        <begin position="448"/>
        <end position="472"/>
    </location>
</feature>
<dbReference type="GO" id="GO:0009252">
    <property type="term" value="P:peptidoglycan biosynthetic process"/>
    <property type="evidence" value="ECO:0007669"/>
    <property type="project" value="UniProtKB-KW"/>
</dbReference>
<feature type="transmembrane region" description="Helical" evidence="8">
    <location>
        <begin position="108"/>
        <end position="133"/>
    </location>
</feature>
<evidence type="ECO:0000256" key="6">
    <source>
        <dbReference type="ARBA" id="ARBA00022989"/>
    </source>
</evidence>
<reference evidence="10" key="1">
    <citation type="submission" date="2016-10" db="EMBL/GenBank/DDBJ databases">
        <authorList>
            <person name="Varghese N."/>
            <person name="Submissions S."/>
        </authorList>
    </citation>
    <scope>NUCLEOTIDE SEQUENCE [LARGE SCALE GENOMIC DNA]</scope>
    <source>
        <strain evidence="10">DSM 10002</strain>
    </source>
</reference>
<dbReference type="GO" id="GO:0008360">
    <property type="term" value="P:regulation of cell shape"/>
    <property type="evidence" value="ECO:0007669"/>
    <property type="project" value="UniProtKB-KW"/>
</dbReference>
<dbReference type="PANTHER" id="PTHR47019">
    <property type="entry name" value="LIPID II FLIPPASE MURJ"/>
    <property type="match status" value="1"/>
</dbReference>
<dbReference type="EMBL" id="LT629804">
    <property type="protein sequence ID" value="SDU77903.1"/>
    <property type="molecule type" value="Genomic_DNA"/>
</dbReference>
<keyword evidence="3 8" id="KW-0812">Transmembrane</keyword>
<evidence type="ECO:0000313" key="10">
    <source>
        <dbReference type="Proteomes" id="UP000214355"/>
    </source>
</evidence>
<dbReference type="AlphaFoldDB" id="A0A1H2LA70"/>
<feature type="transmembrane region" description="Helical" evidence="8">
    <location>
        <begin position="69"/>
        <end position="88"/>
    </location>
</feature>
<keyword evidence="5" id="KW-0573">Peptidoglycan synthesis</keyword>
<evidence type="ECO:0000256" key="4">
    <source>
        <dbReference type="ARBA" id="ARBA00022960"/>
    </source>
</evidence>
<organism evidence="9 10">
    <name type="scientific">Arcanobacterium phocae</name>
    <dbReference type="NCBI Taxonomy" id="131112"/>
    <lineage>
        <taxon>Bacteria</taxon>
        <taxon>Bacillati</taxon>
        <taxon>Actinomycetota</taxon>
        <taxon>Actinomycetes</taxon>
        <taxon>Actinomycetales</taxon>
        <taxon>Actinomycetaceae</taxon>
        <taxon>Arcanobacterium</taxon>
    </lineage>
</organism>
<name>A0A1H2LA70_9ACTO</name>
<keyword evidence="10" id="KW-1185">Reference proteome</keyword>
<dbReference type="Pfam" id="PF03023">
    <property type="entry name" value="MurJ"/>
    <property type="match status" value="1"/>
</dbReference>
<comment type="subcellular location">
    <subcellularLocation>
        <location evidence="1">Cell membrane</location>
        <topology evidence="1">Multi-pass membrane protein</topology>
    </subcellularLocation>
</comment>
<evidence type="ECO:0000256" key="3">
    <source>
        <dbReference type="ARBA" id="ARBA00022692"/>
    </source>
</evidence>
<evidence type="ECO:0000256" key="8">
    <source>
        <dbReference type="SAM" id="Phobius"/>
    </source>
</evidence>
<dbReference type="InterPro" id="IPR004268">
    <property type="entry name" value="MurJ"/>
</dbReference>
<dbReference type="GO" id="GO:0015648">
    <property type="term" value="F:lipid-linked peptidoglycan transporter activity"/>
    <property type="evidence" value="ECO:0007669"/>
    <property type="project" value="TreeGrafter"/>
</dbReference>
<feature type="transmembrane region" description="Helical" evidence="8">
    <location>
        <begin position="139"/>
        <end position="163"/>
    </location>
</feature>
<protein>
    <submittedName>
        <fullName evidence="9">Putative peptidoglycan lipid II flippase</fullName>
    </submittedName>
</protein>
<keyword evidence="4" id="KW-0133">Cell shape</keyword>
<dbReference type="InterPro" id="IPR051050">
    <property type="entry name" value="Lipid_II_flippase_MurJ/MviN"/>
</dbReference>
<evidence type="ECO:0000256" key="7">
    <source>
        <dbReference type="ARBA" id="ARBA00023136"/>
    </source>
</evidence>
<dbReference type="Proteomes" id="UP000214355">
    <property type="component" value="Chromosome I"/>
</dbReference>
<feature type="transmembrane region" description="Helical" evidence="8">
    <location>
        <begin position="492"/>
        <end position="512"/>
    </location>
</feature>
<dbReference type="GO" id="GO:0034204">
    <property type="term" value="P:lipid translocation"/>
    <property type="evidence" value="ECO:0007669"/>
    <property type="project" value="TreeGrafter"/>
</dbReference>
<evidence type="ECO:0000313" key="9">
    <source>
        <dbReference type="EMBL" id="SDU77903.1"/>
    </source>
</evidence>
<feature type="transmembrane region" description="Helical" evidence="8">
    <location>
        <begin position="306"/>
        <end position="331"/>
    </location>
</feature>
<evidence type="ECO:0000256" key="5">
    <source>
        <dbReference type="ARBA" id="ARBA00022984"/>
    </source>
</evidence>
<feature type="transmembrane region" description="Helical" evidence="8">
    <location>
        <begin position="175"/>
        <end position="198"/>
    </location>
</feature>
<dbReference type="STRING" id="131112.SAMN04489737_0229"/>
<dbReference type="PRINTS" id="PR01806">
    <property type="entry name" value="VIRFACTRMVIN"/>
</dbReference>
<sequence length="568" mass="61195">MKVRNRQPAVVVPQNNQTSAARSSLIMFLGTLVSRALGMVRSPILLGAVVGVSTPVANSFDVANNVPNLLYGIIAGGLVNAVLVPAIVRATEKSRTDGVAFINKLLTFSFVTLGAITLAITLAAPLIVNFYAATMSTEWYRLTVIFSFWCLPQIFFYGLYAVLGQILNAYEKFGPYMWSPALNNIVAIAGLILMLVLFGPEDSTAPSSATDWAGTPTIILAGVSTLGIASQAVILFWPLHRLGIRYRPDFQWRNSGLGDVGRAGSWVLALMITGLVPFMILVNIAAGATQRALDAGLDTTLVAGNFMYTIAYAIYSLPSSLVTISIITAVFPRMSRAAARSDFAAVRGDVSVSIRTIGVFNILATALIFVLAVPVAKVVTPTSTPQEAWALAWVLGAMTLGLVFAAADMVLMKVFYAFEETKTAFWLALPFQIITPLLYLQMSLIPPQWTVVGLCIIFSLENTVIMIVHAVVLRRRLGGIDGRRIIRTHLKLTLLGAISGALGFIIMLGFGYRNVASSFSLAVISIIIVTCTMGIVYVGLLKLFNLPEGNILLRPIHSIMTKISARLS</sequence>
<feature type="transmembrane region" description="Helical" evidence="8">
    <location>
        <begin position="218"/>
        <end position="239"/>
    </location>
</feature>
<keyword evidence="7 8" id="KW-0472">Membrane</keyword>